<dbReference type="PROSITE" id="PS50206">
    <property type="entry name" value="RHODANESE_3"/>
    <property type="match status" value="1"/>
</dbReference>
<dbReference type="Gene3D" id="3.50.50.60">
    <property type="entry name" value="FAD/NAD(P)-binding domain"/>
    <property type="match status" value="1"/>
</dbReference>
<evidence type="ECO:0000259" key="2">
    <source>
        <dbReference type="PROSITE" id="PS50206"/>
    </source>
</evidence>
<gene>
    <name evidence="3" type="ORF">OEZ71_14455</name>
</gene>
<keyword evidence="1" id="KW-0560">Oxidoreductase</keyword>
<feature type="domain" description="Rhodanese" evidence="2">
    <location>
        <begin position="36"/>
        <end position="79"/>
    </location>
</feature>
<dbReference type="PANTHER" id="PTHR13847:SF287">
    <property type="entry name" value="FAD-DEPENDENT OXIDOREDUCTASE DOMAIN-CONTAINING PROTEIN 1"/>
    <property type="match status" value="1"/>
</dbReference>
<dbReference type="Gene3D" id="3.30.9.10">
    <property type="entry name" value="D-Amino Acid Oxidase, subunit A, domain 2"/>
    <property type="match status" value="1"/>
</dbReference>
<comment type="caution">
    <text evidence="3">The sequence shown here is derived from an EMBL/GenBank/DDBJ whole genome shotgun (WGS) entry which is preliminary data.</text>
</comment>
<organism evidence="3 4">
    <name type="scientific">Albidovulum litorale</name>
    <dbReference type="NCBI Taxonomy" id="2984134"/>
    <lineage>
        <taxon>Bacteria</taxon>
        <taxon>Pseudomonadati</taxon>
        <taxon>Pseudomonadota</taxon>
        <taxon>Alphaproteobacteria</taxon>
        <taxon>Rhodobacterales</taxon>
        <taxon>Paracoccaceae</taxon>
        <taxon>Albidovulum</taxon>
    </lineage>
</organism>
<name>A0ABT2ZQT3_9RHOB</name>
<protein>
    <submittedName>
        <fullName evidence="3">FAD-dependent oxidoreductase</fullName>
    </submittedName>
</protein>
<evidence type="ECO:0000313" key="3">
    <source>
        <dbReference type="EMBL" id="MCV2873499.1"/>
    </source>
</evidence>
<dbReference type="InterPro" id="IPR006076">
    <property type="entry name" value="FAD-dep_OxRdtase"/>
</dbReference>
<evidence type="ECO:0000256" key="1">
    <source>
        <dbReference type="ARBA" id="ARBA00023002"/>
    </source>
</evidence>
<dbReference type="InterPro" id="IPR036188">
    <property type="entry name" value="FAD/NAD-bd_sf"/>
</dbReference>
<keyword evidence="4" id="KW-1185">Reference proteome</keyword>
<dbReference type="RefSeq" id="WP_263740705.1">
    <property type="nucleotide sequence ID" value="NZ_JAOWKZ010000003.1"/>
</dbReference>
<dbReference type="Proteomes" id="UP001652564">
    <property type="component" value="Unassembled WGS sequence"/>
</dbReference>
<dbReference type="SUPFAM" id="SSF51905">
    <property type="entry name" value="FAD/NAD(P)-binding domain"/>
    <property type="match status" value="1"/>
</dbReference>
<proteinExistence type="predicted"/>
<reference evidence="3 4" key="1">
    <citation type="submission" date="2022-10" db="EMBL/GenBank/DDBJ databases">
        <title>Defluviimonas sp. nov., isolated from ocean surface sediments.</title>
        <authorList>
            <person name="He W."/>
            <person name="Wang L."/>
            <person name="Zhang D.-F."/>
        </authorList>
    </citation>
    <scope>NUCLEOTIDE SEQUENCE [LARGE SCALE GENOMIC DNA]</scope>
    <source>
        <strain evidence="3 4">WL0050</strain>
    </source>
</reference>
<sequence>MQRYSALSLFRHALRGHRGWAPAWRSRPLRDRYQAIIVGAGGHGLAAAYYLAKEHGLTDVAVLEAGWLGGGNVARNTVTIRSNYMRDESIPFYVKSVAMYDRLTRDLNFNMMHSKRTMIDVLQTWGMVRDRRRRRLIMDIYGSAYEDISVAELRRRVPALTGGGAESRLPILGASVHTDAAVNRHDAVAWGYARAASAMGVSIHQQTPVTRLLRGADGVIEGVETPRGTVRAKTVALAVSGHTTTLTETVGLRLPLRTINLTAFVSEPVKPVVDVIVNCPDLGVYLSQSDKGELVIGGATDLGQSFRRDIKQAVFEDTVASLLELFPAFARLKLMRQWGGHLDMAHDASPIVSMTDIPGLIVSAGWWGGYKAIPAGGAGLAHLIATGRPDPLIAPFGLNRFRTLDYVVETGTTTAR</sequence>
<accession>A0ABT2ZQT3</accession>
<dbReference type="PANTHER" id="PTHR13847">
    <property type="entry name" value="SARCOSINE DEHYDROGENASE-RELATED"/>
    <property type="match status" value="1"/>
</dbReference>
<dbReference type="InterPro" id="IPR001763">
    <property type="entry name" value="Rhodanese-like_dom"/>
</dbReference>
<dbReference type="Pfam" id="PF01266">
    <property type="entry name" value="DAO"/>
    <property type="match status" value="1"/>
</dbReference>
<evidence type="ECO:0000313" key="4">
    <source>
        <dbReference type="Proteomes" id="UP001652564"/>
    </source>
</evidence>
<dbReference type="EMBL" id="JAOWKZ010000003">
    <property type="protein sequence ID" value="MCV2873499.1"/>
    <property type="molecule type" value="Genomic_DNA"/>
</dbReference>